<protein>
    <submittedName>
        <fullName evidence="1">Uncharacterized protein</fullName>
    </submittedName>
</protein>
<name>A0A075H3J7_9ARCH</name>
<organism evidence="1">
    <name type="scientific">uncultured marine thaumarchaeote KM3_46_H07</name>
    <dbReference type="NCBI Taxonomy" id="1456163"/>
    <lineage>
        <taxon>Archaea</taxon>
        <taxon>Nitrososphaerota</taxon>
        <taxon>environmental samples</taxon>
    </lineage>
</organism>
<proteinExistence type="predicted"/>
<evidence type="ECO:0000313" key="1">
    <source>
        <dbReference type="EMBL" id="AIF10684.1"/>
    </source>
</evidence>
<accession>A0A075H3J7</accession>
<reference evidence="1" key="1">
    <citation type="journal article" date="2014" name="Genome Biol. Evol.">
        <title>Pangenome evidence for extensive interdomain horizontal transfer affecting lineage core and shell genes in uncultured planktonic thaumarchaeota and euryarchaeota.</title>
        <authorList>
            <person name="Deschamps P."/>
            <person name="Zivanovic Y."/>
            <person name="Moreira D."/>
            <person name="Rodriguez-Valera F."/>
            <person name="Lopez-Garcia P."/>
        </authorList>
    </citation>
    <scope>NUCLEOTIDE SEQUENCE</scope>
</reference>
<sequence length="52" mass="6017">MKFPVKVDSIENIPCITCPEEERCADDGVVTPFDCLFIENWVLTEQDKIKKE</sequence>
<dbReference type="AlphaFoldDB" id="A0A075H3J7"/>
<dbReference type="EMBL" id="KF900898">
    <property type="protein sequence ID" value="AIF10684.1"/>
    <property type="molecule type" value="Genomic_DNA"/>
</dbReference>